<proteinExistence type="predicted"/>
<dbReference type="EMBL" id="FOYT01000002">
    <property type="protein sequence ID" value="SFR57136.1"/>
    <property type="molecule type" value="Genomic_DNA"/>
</dbReference>
<feature type="transmembrane region" description="Helical" evidence="1">
    <location>
        <begin position="73"/>
        <end position="96"/>
    </location>
</feature>
<dbReference type="RefSeq" id="WP_089807871.1">
    <property type="nucleotide sequence ID" value="NZ_FOYT01000002.1"/>
</dbReference>
<keyword evidence="3" id="KW-1185">Reference proteome</keyword>
<dbReference type="OrthoDB" id="202254at2157"/>
<feature type="transmembrane region" description="Helical" evidence="1">
    <location>
        <begin position="294"/>
        <end position="318"/>
    </location>
</feature>
<evidence type="ECO:0000256" key="1">
    <source>
        <dbReference type="SAM" id="Phobius"/>
    </source>
</evidence>
<dbReference type="InterPro" id="IPR058278">
    <property type="entry name" value="DUF7972"/>
</dbReference>
<organism evidence="2 3">
    <name type="scientific">Halogeometricum rufum</name>
    <dbReference type="NCBI Taxonomy" id="553469"/>
    <lineage>
        <taxon>Archaea</taxon>
        <taxon>Methanobacteriati</taxon>
        <taxon>Methanobacteriota</taxon>
        <taxon>Stenosarchaea group</taxon>
        <taxon>Halobacteria</taxon>
        <taxon>Halobacteriales</taxon>
        <taxon>Haloferacaceae</taxon>
        <taxon>Halogeometricum</taxon>
    </lineage>
</organism>
<keyword evidence="1" id="KW-0812">Transmembrane</keyword>
<dbReference type="AlphaFoldDB" id="A0A1I6HRP6"/>
<name>A0A1I6HRP6_9EURY</name>
<feature type="transmembrane region" description="Helical" evidence="1">
    <location>
        <begin position="260"/>
        <end position="279"/>
    </location>
</feature>
<gene>
    <name evidence="2" type="ORF">SAMN04487947_2381</name>
</gene>
<sequence>MSDDSGEDIGTENTMRRRADESRLKIRLLLRTNRAVVTAAFAAFIFVVFMLYSVLLSPSLMAESQTGDTVETIFSTMISVLVTGTTLVVTINQLVLSQENGPLGDQRQRMSDALDFRTYTQDLLGAVVPADPSTFLKELVRETERRSEVLDRIVAGNDDELEAQVTEFVDSIHGNAQEVEDELSGASFGTFEVLLAALNFNYSWKIYQLDRMTSEFDDVLTDDQRRAMDDLNTALAMFGPAREHIKTLYFQWALVDLSQYILYVAVPALAVAGGMLGFVGSETFGGAMFLGVPVLTWVVGAAFTVTLLPFLLFTSYILRIATVAKRTLAIGPLILRESQR</sequence>
<evidence type="ECO:0000313" key="3">
    <source>
        <dbReference type="Proteomes" id="UP000198531"/>
    </source>
</evidence>
<dbReference type="STRING" id="553469.SAMN04487947_2381"/>
<dbReference type="Pfam" id="PF25927">
    <property type="entry name" value="DUF7972"/>
    <property type="match status" value="1"/>
</dbReference>
<reference evidence="3" key="1">
    <citation type="submission" date="2016-10" db="EMBL/GenBank/DDBJ databases">
        <authorList>
            <person name="Varghese N."/>
            <person name="Submissions S."/>
        </authorList>
    </citation>
    <scope>NUCLEOTIDE SEQUENCE [LARGE SCALE GENOMIC DNA]</scope>
    <source>
        <strain evidence="3">CGMCC 1.7736</strain>
    </source>
</reference>
<accession>A0A1I6HRP6</accession>
<keyword evidence="1" id="KW-1133">Transmembrane helix</keyword>
<evidence type="ECO:0000313" key="2">
    <source>
        <dbReference type="EMBL" id="SFR57136.1"/>
    </source>
</evidence>
<dbReference type="Proteomes" id="UP000198531">
    <property type="component" value="Unassembled WGS sequence"/>
</dbReference>
<feature type="transmembrane region" description="Helical" evidence="1">
    <location>
        <begin position="35"/>
        <end position="53"/>
    </location>
</feature>
<keyword evidence="1" id="KW-0472">Membrane</keyword>
<protein>
    <submittedName>
        <fullName evidence="2">Uncharacterized protein</fullName>
    </submittedName>
</protein>